<dbReference type="NCBIfam" id="TIGR00460">
    <property type="entry name" value="fmt"/>
    <property type="match status" value="1"/>
</dbReference>
<dbReference type="CDD" id="cd08646">
    <property type="entry name" value="FMT_core_Met-tRNA-FMT_N"/>
    <property type="match status" value="1"/>
</dbReference>
<dbReference type="SUPFAM" id="SSF53328">
    <property type="entry name" value="Formyltransferase"/>
    <property type="match status" value="1"/>
</dbReference>
<evidence type="ECO:0000256" key="3">
    <source>
        <dbReference type="ARBA" id="ARBA00012261"/>
    </source>
</evidence>
<feature type="binding site" evidence="8">
    <location>
        <begin position="111"/>
        <end position="114"/>
    </location>
    <ligand>
        <name>(6S)-5,6,7,8-tetrahydrofolate</name>
        <dbReference type="ChEBI" id="CHEBI:57453"/>
    </ligand>
</feature>
<dbReference type="InterPro" id="IPR005793">
    <property type="entry name" value="Formyl_trans_C"/>
</dbReference>
<proteinExistence type="inferred from homology"/>
<dbReference type="Pfam" id="PF02911">
    <property type="entry name" value="Formyl_trans_C"/>
    <property type="match status" value="1"/>
</dbReference>
<evidence type="ECO:0000256" key="6">
    <source>
        <dbReference type="ARBA" id="ARBA00022917"/>
    </source>
</evidence>
<comment type="similarity">
    <text evidence="2 8">Belongs to the Fmt family.</text>
</comment>
<name>A0ABQ1VYY5_9BACT</name>
<feature type="domain" description="Formyl transferase C-terminal" evidence="10">
    <location>
        <begin position="206"/>
        <end position="304"/>
    </location>
</feature>
<evidence type="ECO:0000313" key="11">
    <source>
        <dbReference type="EMBL" id="GGG06503.1"/>
    </source>
</evidence>
<evidence type="ECO:0000256" key="7">
    <source>
        <dbReference type="ARBA" id="ARBA00048558"/>
    </source>
</evidence>
<feature type="domain" description="Formyl transferase N-terminal" evidence="9">
    <location>
        <begin position="5"/>
        <end position="181"/>
    </location>
</feature>
<reference evidence="12" key="1">
    <citation type="journal article" date="2019" name="Int. J. Syst. Evol. Microbiol.">
        <title>The Global Catalogue of Microorganisms (GCM) 10K type strain sequencing project: providing services to taxonomists for standard genome sequencing and annotation.</title>
        <authorList>
            <consortium name="The Broad Institute Genomics Platform"/>
            <consortium name="The Broad Institute Genome Sequencing Center for Infectious Disease"/>
            <person name="Wu L."/>
            <person name="Ma J."/>
        </authorList>
    </citation>
    <scope>NUCLEOTIDE SEQUENCE [LARGE SCALE GENOMIC DNA]</scope>
    <source>
        <strain evidence="12">CGMCC 1.12749</strain>
    </source>
</reference>
<comment type="function">
    <text evidence="1 8">Attaches a formyl group to the free amino group of methionyl-tRNA(fMet). The formyl group appears to play a dual role in the initiator identity of N-formylmethionyl-tRNA by promoting its recognition by IF2 and preventing the misappropriation of this tRNA by the elongation apparatus.</text>
</comment>
<dbReference type="InterPro" id="IPR002376">
    <property type="entry name" value="Formyl_transf_N"/>
</dbReference>
<dbReference type="Proteomes" id="UP000634043">
    <property type="component" value="Unassembled WGS sequence"/>
</dbReference>
<accession>A0ABQ1VYY5</accession>
<evidence type="ECO:0000256" key="8">
    <source>
        <dbReference type="HAMAP-Rule" id="MF_00182"/>
    </source>
</evidence>
<comment type="catalytic activity">
    <reaction evidence="7 8">
        <text>L-methionyl-tRNA(fMet) + (6R)-10-formyltetrahydrofolate = N-formyl-L-methionyl-tRNA(fMet) + (6S)-5,6,7,8-tetrahydrofolate + H(+)</text>
        <dbReference type="Rhea" id="RHEA:24380"/>
        <dbReference type="Rhea" id="RHEA-COMP:9952"/>
        <dbReference type="Rhea" id="RHEA-COMP:9953"/>
        <dbReference type="ChEBI" id="CHEBI:15378"/>
        <dbReference type="ChEBI" id="CHEBI:57453"/>
        <dbReference type="ChEBI" id="CHEBI:78530"/>
        <dbReference type="ChEBI" id="CHEBI:78844"/>
        <dbReference type="ChEBI" id="CHEBI:195366"/>
        <dbReference type="EC" id="2.1.2.9"/>
    </reaction>
</comment>
<organism evidence="11 12">
    <name type="scientific">Pontibacter amylolyticus</name>
    <dbReference type="NCBI Taxonomy" id="1424080"/>
    <lineage>
        <taxon>Bacteria</taxon>
        <taxon>Pseudomonadati</taxon>
        <taxon>Bacteroidota</taxon>
        <taxon>Cytophagia</taxon>
        <taxon>Cytophagales</taxon>
        <taxon>Hymenobacteraceae</taxon>
        <taxon>Pontibacter</taxon>
    </lineage>
</organism>
<dbReference type="InterPro" id="IPR011034">
    <property type="entry name" value="Formyl_transferase-like_C_sf"/>
</dbReference>
<dbReference type="InterPro" id="IPR037022">
    <property type="entry name" value="Formyl_trans_C_sf"/>
</dbReference>
<evidence type="ECO:0000256" key="4">
    <source>
        <dbReference type="ARBA" id="ARBA00016014"/>
    </source>
</evidence>
<dbReference type="Gene3D" id="3.10.25.10">
    <property type="entry name" value="Formyl transferase, C-terminal domain"/>
    <property type="match status" value="1"/>
</dbReference>
<evidence type="ECO:0000259" key="10">
    <source>
        <dbReference type="Pfam" id="PF02911"/>
    </source>
</evidence>
<dbReference type="CDD" id="cd08704">
    <property type="entry name" value="Met_tRNA_FMT_C"/>
    <property type="match status" value="1"/>
</dbReference>
<gene>
    <name evidence="8 11" type="primary">fmt</name>
    <name evidence="11" type="ORF">GCM10011323_08990</name>
</gene>
<dbReference type="InterPro" id="IPR041711">
    <property type="entry name" value="Met-tRNA-FMT_N"/>
</dbReference>
<keyword evidence="5 8" id="KW-0808">Transferase</keyword>
<evidence type="ECO:0000313" key="12">
    <source>
        <dbReference type="Proteomes" id="UP000634043"/>
    </source>
</evidence>
<sequence length="308" mass="34714">MQDLRIIFMGTPDFAVPTLQALVEHHYKVVAVVTAPDKPAGRGQKIQQSPVKEYAVSQGIPVLQPTNLKSEAFLEELRSYQANLQIIVAFRMLPEVVWAMPELGSFNIHGSLLPQYRGAAPINWAIINGEKETGVTSFFLKHEIDTGDLIFQERVPILEEDDFGSLYEKLKHTGAELAVRTVQAIERGEVQPQPQQITAETKHAPKIFKETCEINWNQPARQVRDFIRGLSPYPAAWARFDGKTFKIFKTEVLENTAYTVAPGQLLTDNKTYLHVQTADGALAILDLQMEGKKRMPVQDLLRGYKFEV</sequence>
<dbReference type="Gene3D" id="3.40.50.170">
    <property type="entry name" value="Formyl transferase, N-terminal domain"/>
    <property type="match status" value="1"/>
</dbReference>
<dbReference type="RefSeq" id="WP_188500291.1">
    <property type="nucleotide sequence ID" value="NZ_BMFP01000001.1"/>
</dbReference>
<dbReference type="PANTHER" id="PTHR11138:SF5">
    <property type="entry name" value="METHIONYL-TRNA FORMYLTRANSFERASE, MITOCHONDRIAL"/>
    <property type="match status" value="1"/>
</dbReference>
<dbReference type="InterPro" id="IPR005794">
    <property type="entry name" value="Fmt"/>
</dbReference>
<dbReference type="Pfam" id="PF00551">
    <property type="entry name" value="Formyl_trans_N"/>
    <property type="match status" value="1"/>
</dbReference>
<dbReference type="PANTHER" id="PTHR11138">
    <property type="entry name" value="METHIONYL-TRNA FORMYLTRANSFERASE"/>
    <property type="match status" value="1"/>
</dbReference>
<dbReference type="EMBL" id="BMFP01000001">
    <property type="protein sequence ID" value="GGG06503.1"/>
    <property type="molecule type" value="Genomic_DNA"/>
</dbReference>
<evidence type="ECO:0000256" key="5">
    <source>
        <dbReference type="ARBA" id="ARBA00022679"/>
    </source>
</evidence>
<protein>
    <recommendedName>
        <fullName evidence="4 8">Methionyl-tRNA formyltransferase</fullName>
        <ecNumber evidence="3 8">2.1.2.9</ecNumber>
    </recommendedName>
</protein>
<evidence type="ECO:0000256" key="1">
    <source>
        <dbReference type="ARBA" id="ARBA00002606"/>
    </source>
</evidence>
<evidence type="ECO:0000256" key="2">
    <source>
        <dbReference type="ARBA" id="ARBA00010699"/>
    </source>
</evidence>
<dbReference type="InterPro" id="IPR036477">
    <property type="entry name" value="Formyl_transf_N_sf"/>
</dbReference>
<dbReference type="InterPro" id="IPR044135">
    <property type="entry name" value="Met-tRNA-FMT_C"/>
</dbReference>
<dbReference type="EC" id="2.1.2.9" evidence="3 8"/>
<dbReference type="HAMAP" id="MF_00182">
    <property type="entry name" value="Formyl_trans"/>
    <property type="match status" value="1"/>
</dbReference>
<keyword evidence="12" id="KW-1185">Reference proteome</keyword>
<keyword evidence="6 8" id="KW-0648">Protein biosynthesis</keyword>
<dbReference type="SUPFAM" id="SSF50486">
    <property type="entry name" value="FMT C-terminal domain-like"/>
    <property type="match status" value="1"/>
</dbReference>
<evidence type="ECO:0000259" key="9">
    <source>
        <dbReference type="Pfam" id="PF00551"/>
    </source>
</evidence>
<comment type="caution">
    <text evidence="11">The sequence shown here is derived from an EMBL/GenBank/DDBJ whole genome shotgun (WGS) entry which is preliminary data.</text>
</comment>